<keyword evidence="2" id="KW-1185">Reference proteome</keyword>
<protein>
    <submittedName>
        <fullName evidence="1">Uncharacterized protein</fullName>
    </submittedName>
</protein>
<sequence length="92" mass="10246">MTTDKVDRNCWEFVTALEKEESKIERSKEKGVTGALGHSLNMSPAFSILKFGLRTCLVKGFLRVVAVCDKKLLPSWIKCGMENGALNSECCF</sequence>
<dbReference type="EMBL" id="KE346351">
    <property type="protein sequence ID" value="EXC34670.1"/>
    <property type="molecule type" value="Genomic_DNA"/>
</dbReference>
<organism evidence="1 2">
    <name type="scientific">Morus notabilis</name>
    <dbReference type="NCBI Taxonomy" id="981085"/>
    <lineage>
        <taxon>Eukaryota</taxon>
        <taxon>Viridiplantae</taxon>
        <taxon>Streptophyta</taxon>
        <taxon>Embryophyta</taxon>
        <taxon>Tracheophyta</taxon>
        <taxon>Spermatophyta</taxon>
        <taxon>Magnoliopsida</taxon>
        <taxon>eudicotyledons</taxon>
        <taxon>Gunneridae</taxon>
        <taxon>Pentapetalae</taxon>
        <taxon>rosids</taxon>
        <taxon>fabids</taxon>
        <taxon>Rosales</taxon>
        <taxon>Moraceae</taxon>
        <taxon>Moreae</taxon>
        <taxon>Morus</taxon>
    </lineage>
</organism>
<accession>W9SLT2</accession>
<evidence type="ECO:0000313" key="1">
    <source>
        <dbReference type="EMBL" id="EXC34670.1"/>
    </source>
</evidence>
<gene>
    <name evidence="1" type="ORF">L484_020439</name>
</gene>
<name>W9SLT2_9ROSA</name>
<dbReference type="AlphaFoldDB" id="W9SLT2"/>
<dbReference type="Proteomes" id="UP000030645">
    <property type="component" value="Unassembled WGS sequence"/>
</dbReference>
<proteinExistence type="predicted"/>
<reference evidence="2" key="1">
    <citation type="submission" date="2013-01" db="EMBL/GenBank/DDBJ databases">
        <title>Draft Genome Sequence of a Mulberry Tree, Morus notabilis C.K. Schneid.</title>
        <authorList>
            <person name="He N."/>
            <person name="Zhao S."/>
        </authorList>
    </citation>
    <scope>NUCLEOTIDE SEQUENCE</scope>
</reference>
<evidence type="ECO:0000313" key="2">
    <source>
        <dbReference type="Proteomes" id="UP000030645"/>
    </source>
</evidence>